<comment type="caution">
    <text evidence="2">The sequence shown here is derived from an EMBL/GenBank/DDBJ whole genome shotgun (WGS) entry which is preliminary data.</text>
</comment>
<dbReference type="AlphaFoldDB" id="A0A1Y5FB15"/>
<dbReference type="InterPro" id="IPR050721">
    <property type="entry name" value="Trk_Ktr_HKT_K-transport"/>
</dbReference>
<dbReference type="PROSITE" id="PS51201">
    <property type="entry name" value="RCK_N"/>
    <property type="match status" value="1"/>
</dbReference>
<dbReference type="InterPro" id="IPR036721">
    <property type="entry name" value="RCK_C_sf"/>
</dbReference>
<proteinExistence type="predicted"/>
<feature type="domain" description="RCK N-terminal" evidence="1">
    <location>
        <begin position="1"/>
        <end position="117"/>
    </location>
</feature>
<dbReference type="Pfam" id="PF02254">
    <property type="entry name" value="TrkA_N"/>
    <property type="match status" value="1"/>
</dbReference>
<dbReference type="PANTHER" id="PTHR43833:SF7">
    <property type="entry name" value="KTR SYSTEM POTASSIUM UPTAKE PROTEIN C"/>
    <property type="match status" value="1"/>
</dbReference>
<dbReference type="InterPro" id="IPR036291">
    <property type="entry name" value="NAD(P)-bd_dom_sf"/>
</dbReference>
<dbReference type="SUPFAM" id="SSF116726">
    <property type="entry name" value="TrkA C-terminal domain-like"/>
    <property type="match status" value="1"/>
</dbReference>
<dbReference type="GO" id="GO:0006813">
    <property type="term" value="P:potassium ion transport"/>
    <property type="evidence" value="ECO:0007669"/>
    <property type="project" value="InterPro"/>
</dbReference>
<reference evidence="3" key="1">
    <citation type="journal article" date="2017" name="Proc. Natl. Acad. Sci. U.S.A.">
        <title>Simulation of Deepwater Horizon oil plume reveals substrate specialization within a complex community of hydrocarbon-degraders.</title>
        <authorList>
            <person name="Hu P."/>
            <person name="Dubinsky E.A."/>
            <person name="Probst A.J."/>
            <person name="Wang J."/>
            <person name="Sieber C.M.K."/>
            <person name="Tom L.M."/>
            <person name="Gardinali P."/>
            <person name="Banfield J.F."/>
            <person name="Atlas R.M."/>
            <person name="Andersen G.L."/>
        </authorList>
    </citation>
    <scope>NUCLEOTIDE SEQUENCE [LARGE SCALE GENOMIC DNA]</scope>
</reference>
<dbReference type="InterPro" id="IPR003148">
    <property type="entry name" value="RCK_N"/>
</dbReference>
<protein>
    <recommendedName>
        <fullName evidence="1">RCK N-terminal domain-containing protein</fullName>
    </recommendedName>
</protein>
<organism evidence="2 3">
    <name type="scientific">Halobacteriovorax marinus</name>
    <dbReference type="NCBI Taxonomy" id="97084"/>
    <lineage>
        <taxon>Bacteria</taxon>
        <taxon>Pseudomonadati</taxon>
        <taxon>Bdellovibrionota</taxon>
        <taxon>Bacteriovoracia</taxon>
        <taxon>Bacteriovoracales</taxon>
        <taxon>Halobacteriovoraceae</taxon>
        <taxon>Halobacteriovorax</taxon>
    </lineage>
</organism>
<evidence type="ECO:0000313" key="2">
    <source>
        <dbReference type="EMBL" id="OUR96169.1"/>
    </source>
</evidence>
<sequence length="231" mass="25506">MIVAVIGLGTFGAKTAVRLFEKGAEVIAIDKNDELVDKIKDRVTHAVSLDVTDERSLRSVNISDVDVAVVAIGDHIEMSILAVTMLRRLGVGRVIARATSTLHEHVLQEIGASEIIKVEEEMGEIIASKIVAPHVMQRYNFSAGYSIVELKLGKKFEGKTIVESKIRQRYNLNIVALQKKIPYISEDGKSAYRVEINDCPMPMDVIESDDIIVLVGSEKNFNKLFAELVEG</sequence>
<evidence type="ECO:0000259" key="1">
    <source>
        <dbReference type="PROSITE" id="PS51201"/>
    </source>
</evidence>
<dbReference type="Proteomes" id="UP000196531">
    <property type="component" value="Unassembled WGS sequence"/>
</dbReference>
<dbReference type="Gene3D" id="3.40.50.720">
    <property type="entry name" value="NAD(P)-binding Rossmann-like Domain"/>
    <property type="match status" value="1"/>
</dbReference>
<dbReference type="PANTHER" id="PTHR43833">
    <property type="entry name" value="POTASSIUM CHANNEL PROTEIN 2-RELATED-RELATED"/>
    <property type="match status" value="1"/>
</dbReference>
<dbReference type="Gene3D" id="3.30.70.1450">
    <property type="entry name" value="Regulator of K+ conductance, C-terminal domain"/>
    <property type="match status" value="1"/>
</dbReference>
<accession>A0A1Y5FB15</accession>
<gene>
    <name evidence="2" type="ORF">A9Q84_07355</name>
</gene>
<evidence type="ECO:0000313" key="3">
    <source>
        <dbReference type="Proteomes" id="UP000196531"/>
    </source>
</evidence>
<dbReference type="EMBL" id="MAAO01000006">
    <property type="protein sequence ID" value="OUR96169.1"/>
    <property type="molecule type" value="Genomic_DNA"/>
</dbReference>
<dbReference type="SUPFAM" id="SSF51735">
    <property type="entry name" value="NAD(P)-binding Rossmann-fold domains"/>
    <property type="match status" value="1"/>
</dbReference>
<name>A0A1Y5FB15_9BACT</name>